<evidence type="ECO:0000313" key="3">
    <source>
        <dbReference type="Proteomes" id="UP000198504"/>
    </source>
</evidence>
<accession>A0A1H9F0F7</accession>
<keyword evidence="1" id="KW-0812">Transmembrane</keyword>
<proteinExistence type="predicted"/>
<keyword evidence="1" id="KW-0472">Membrane</keyword>
<feature type="transmembrane region" description="Helical" evidence="1">
    <location>
        <begin position="12"/>
        <end position="43"/>
    </location>
</feature>
<reference evidence="3" key="1">
    <citation type="submission" date="2016-10" db="EMBL/GenBank/DDBJ databases">
        <authorList>
            <person name="Varghese N."/>
            <person name="Submissions S."/>
        </authorList>
    </citation>
    <scope>NUCLEOTIDE SEQUENCE [LARGE SCALE GENOMIC DNA]</scope>
    <source>
        <strain evidence="3">CGMCC 4.6856</strain>
    </source>
</reference>
<dbReference type="AlphaFoldDB" id="A0A1H9F0F7"/>
<keyword evidence="1" id="KW-1133">Transmembrane helix</keyword>
<name>A0A1H9F0F7_9ACTN</name>
<dbReference type="STRING" id="1036181.SAMN05421756_103111"/>
<sequence>MSRTTTALFVGLILGLTAAFGTFGAFVVVLLFGAVGLVVGLVLDGRLDLAGLLGRATAKR</sequence>
<dbReference type="Proteomes" id="UP000198504">
    <property type="component" value="Unassembled WGS sequence"/>
</dbReference>
<dbReference type="RefSeq" id="WP_091178751.1">
    <property type="nucleotide sequence ID" value="NZ_FOFA01000003.1"/>
</dbReference>
<organism evidence="2 3">
    <name type="scientific">Microlunatus flavus</name>
    <dbReference type="NCBI Taxonomy" id="1036181"/>
    <lineage>
        <taxon>Bacteria</taxon>
        <taxon>Bacillati</taxon>
        <taxon>Actinomycetota</taxon>
        <taxon>Actinomycetes</taxon>
        <taxon>Propionibacteriales</taxon>
        <taxon>Propionibacteriaceae</taxon>
        <taxon>Microlunatus</taxon>
    </lineage>
</organism>
<evidence type="ECO:0008006" key="4">
    <source>
        <dbReference type="Google" id="ProtNLM"/>
    </source>
</evidence>
<protein>
    <recommendedName>
        <fullName evidence="4">Small integral membrane protein</fullName>
    </recommendedName>
</protein>
<evidence type="ECO:0000256" key="1">
    <source>
        <dbReference type="SAM" id="Phobius"/>
    </source>
</evidence>
<dbReference type="EMBL" id="FOFA01000003">
    <property type="protein sequence ID" value="SEQ31474.1"/>
    <property type="molecule type" value="Genomic_DNA"/>
</dbReference>
<evidence type="ECO:0000313" key="2">
    <source>
        <dbReference type="EMBL" id="SEQ31474.1"/>
    </source>
</evidence>
<keyword evidence="3" id="KW-1185">Reference proteome</keyword>
<gene>
    <name evidence="2" type="ORF">SAMN05421756_103111</name>
</gene>